<keyword evidence="4" id="KW-1185">Reference proteome</keyword>
<dbReference type="HOGENOM" id="CLU_1426643_0_0_6"/>
<evidence type="ECO:0000313" key="3">
    <source>
        <dbReference type="EMBL" id="ADJ28318.1"/>
    </source>
</evidence>
<dbReference type="KEGG" id="nwa:Nwat_1405"/>
<name>D8K5Z1_NITWC</name>
<dbReference type="RefSeq" id="WP_013220412.1">
    <property type="nucleotide sequence ID" value="NC_014315.1"/>
</dbReference>
<evidence type="ECO:0008006" key="5">
    <source>
        <dbReference type="Google" id="ProtNLM"/>
    </source>
</evidence>
<organism evidence="3 4">
    <name type="scientific">Nitrosococcus watsoni (strain C-113)</name>
    <dbReference type="NCBI Taxonomy" id="105559"/>
    <lineage>
        <taxon>Bacteria</taxon>
        <taxon>Pseudomonadati</taxon>
        <taxon>Pseudomonadota</taxon>
        <taxon>Gammaproteobacteria</taxon>
        <taxon>Chromatiales</taxon>
        <taxon>Chromatiaceae</taxon>
        <taxon>Nitrosococcus</taxon>
    </lineage>
</organism>
<reference evidence="3 4" key="1">
    <citation type="submission" date="2010-06" db="EMBL/GenBank/DDBJ databases">
        <title>Complete sequence of chromosome of Nitrosococcus watsoni C-113.</title>
        <authorList>
            <consortium name="US DOE Joint Genome Institute"/>
            <person name="Lucas S."/>
            <person name="Copeland A."/>
            <person name="Lapidus A."/>
            <person name="Cheng J.-F."/>
            <person name="Bruce D."/>
            <person name="Goodwin L."/>
            <person name="Pitluck S."/>
            <person name="Malfatti S.A."/>
            <person name="Chain P.S.G."/>
            <person name="Land M."/>
            <person name="Hauser L."/>
            <person name="Kyrpides N."/>
            <person name="Ivanova N."/>
            <person name="Cambell M.A."/>
            <person name="Heidelberg J.F."/>
            <person name="Klotz M.G."/>
            <person name="Woyke T."/>
        </authorList>
    </citation>
    <scope>NUCLEOTIDE SEQUENCE [LARGE SCALE GENOMIC DNA]</scope>
    <source>
        <strain evidence="3 4">C-113</strain>
    </source>
</reference>
<evidence type="ECO:0000256" key="2">
    <source>
        <dbReference type="SAM" id="SignalP"/>
    </source>
</evidence>
<keyword evidence="2" id="KW-0732">Signal</keyword>
<feature type="chain" id="PRO_5003116719" description="DUF4124 domain-containing protein" evidence="2">
    <location>
        <begin position="25"/>
        <end position="190"/>
    </location>
</feature>
<evidence type="ECO:0000256" key="1">
    <source>
        <dbReference type="SAM" id="Coils"/>
    </source>
</evidence>
<dbReference type="EMBL" id="CP002086">
    <property type="protein sequence ID" value="ADJ28318.1"/>
    <property type="molecule type" value="Genomic_DNA"/>
</dbReference>
<gene>
    <name evidence="3" type="ordered locus">Nwat_1405</name>
</gene>
<dbReference type="OrthoDB" id="7062774at2"/>
<keyword evidence="1" id="KW-0175">Coiled coil</keyword>
<dbReference type="AlphaFoldDB" id="D8K5Z1"/>
<sequence length="190" mass="21809">MNRKRWILGLLLSLGCIILQPATAATLYRWTDASDIVRYGYQPPLGVQAVPAKEVQRALKRRGPSVNCQTLVAEHLRLIDQEIARIKALPAGLGLAYELTPAVKRELILDLLAHRAALVTGRNASDFRSPKRTELDQLRAQYEQEKSQLLETLENQEAKIRVQREQIEQERRWAGRALYFLRRSFSPIIW</sequence>
<feature type="coiled-coil region" evidence="1">
    <location>
        <begin position="132"/>
        <end position="170"/>
    </location>
</feature>
<feature type="signal peptide" evidence="2">
    <location>
        <begin position="1"/>
        <end position="24"/>
    </location>
</feature>
<dbReference type="PROSITE" id="PS51257">
    <property type="entry name" value="PROKAR_LIPOPROTEIN"/>
    <property type="match status" value="1"/>
</dbReference>
<proteinExistence type="predicted"/>
<accession>D8K5Z1</accession>
<protein>
    <recommendedName>
        <fullName evidence="5">DUF4124 domain-containing protein</fullName>
    </recommendedName>
</protein>
<dbReference type="Proteomes" id="UP000000393">
    <property type="component" value="Chromosome"/>
</dbReference>
<evidence type="ECO:0000313" key="4">
    <source>
        <dbReference type="Proteomes" id="UP000000393"/>
    </source>
</evidence>